<feature type="compositionally biased region" description="Polar residues" evidence="7">
    <location>
        <begin position="722"/>
        <end position="731"/>
    </location>
</feature>
<evidence type="ECO:0000313" key="10">
    <source>
        <dbReference type="Proteomes" id="UP001213000"/>
    </source>
</evidence>
<proteinExistence type="inferred from homology"/>
<accession>A0AAD5YP57</accession>
<reference evidence="9" key="1">
    <citation type="submission" date="2022-07" db="EMBL/GenBank/DDBJ databases">
        <title>Genome Sequence of Leucocoprinus birnbaumii.</title>
        <authorList>
            <person name="Buettner E."/>
        </authorList>
    </citation>
    <scope>NUCLEOTIDE SEQUENCE</scope>
    <source>
        <strain evidence="9">VT141</strain>
    </source>
</reference>
<feature type="region of interest" description="Disordered" evidence="7">
    <location>
        <begin position="848"/>
        <end position="889"/>
    </location>
</feature>
<dbReference type="InterPro" id="IPR024395">
    <property type="entry name" value="CLASP_N_dom"/>
</dbReference>
<dbReference type="Gene3D" id="1.25.10.10">
    <property type="entry name" value="Leucine-rich Repeat Variant"/>
    <property type="match status" value="2"/>
</dbReference>
<name>A0AAD5YP57_9AGAR</name>
<dbReference type="GO" id="GO:0008017">
    <property type="term" value="F:microtubule binding"/>
    <property type="evidence" value="ECO:0007669"/>
    <property type="project" value="TreeGrafter"/>
</dbReference>
<dbReference type="GO" id="GO:0005815">
    <property type="term" value="C:microtubule organizing center"/>
    <property type="evidence" value="ECO:0007669"/>
    <property type="project" value="TreeGrafter"/>
</dbReference>
<evidence type="ECO:0000256" key="7">
    <source>
        <dbReference type="SAM" id="MobiDB-lite"/>
    </source>
</evidence>
<dbReference type="EMBL" id="JANIEX010000670">
    <property type="protein sequence ID" value="KAJ3564353.1"/>
    <property type="molecule type" value="Genomic_DNA"/>
</dbReference>
<feature type="compositionally biased region" description="Polar residues" evidence="7">
    <location>
        <begin position="411"/>
        <end position="427"/>
    </location>
</feature>
<evidence type="ECO:0000313" key="9">
    <source>
        <dbReference type="EMBL" id="KAJ3564353.1"/>
    </source>
</evidence>
<organism evidence="9 10">
    <name type="scientific">Leucocoprinus birnbaumii</name>
    <dbReference type="NCBI Taxonomy" id="56174"/>
    <lineage>
        <taxon>Eukaryota</taxon>
        <taxon>Fungi</taxon>
        <taxon>Dikarya</taxon>
        <taxon>Basidiomycota</taxon>
        <taxon>Agaricomycotina</taxon>
        <taxon>Agaricomycetes</taxon>
        <taxon>Agaricomycetidae</taxon>
        <taxon>Agaricales</taxon>
        <taxon>Agaricineae</taxon>
        <taxon>Agaricaceae</taxon>
        <taxon>Leucocoprinus</taxon>
    </lineage>
</organism>
<dbReference type="GO" id="GO:0005876">
    <property type="term" value="C:spindle microtubule"/>
    <property type="evidence" value="ECO:0007669"/>
    <property type="project" value="TreeGrafter"/>
</dbReference>
<feature type="domain" description="TOG" evidence="8">
    <location>
        <begin position="481"/>
        <end position="726"/>
    </location>
</feature>
<evidence type="ECO:0000256" key="4">
    <source>
        <dbReference type="ARBA" id="ARBA00022701"/>
    </source>
</evidence>
<dbReference type="InterPro" id="IPR036249">
    <property type="entry name" value="Thioredoxin-like_sf"/>
</dbReference>
<evidence type="ECO:0000256" key="5">
    <source>
        <dbReference type="ARBA" id="ARBA00022776"/>
    </source>
</evidence>
<dbReference type="Pfam" id="PF12348">
    <property type="entry name" value="CLASP_N"/>
    <property type="match status" value="1"/>
</dbReference>
<feature type="compositionally biased region" description="Polar residues" evidence="7">
    <location>
        <begin position="915"/>
        <end position="926"/>
    </location>
</feature>
<evidence type="ECO:0000259" key="8">
    <source>
        <dbReference type="SMART" id="SM01349"/>
    </source>
</evidence>
<keyword evidence="4" id="KW-0493">Microtubule</keyword>
<feature type="region of interest" description="Disordered" evidence="7">
    <location>
        <begin position="713"/>
        <end position="737"/>
    </location>
</feature>
<dbReference type="GO" id="GO:1990023">
    <property type="term" value="C:mitotic spindle midzone"/>
    <property type="evidence" value="ECO:0007669"/>
    <property type="project" value="TreeGrafter"/>
</dbReference>
<evidence type="ECO:0000256" key="2">
    <source>
        <dbReference type="ARBA" id="ARBA00009549"/>
    </source>
</evidence>
<protein>
    <recommendedName>
        <fullName evidence="8">TOG domain-containing protein</fullName>
    </recommendedName>
</protein>
<feature type="compositionally biased region" description="Pro residues" evidence="7">
    <location>
        <begin position="852"/>
        <end position="862"/>
    </location>
</feature>
<dbReference type="Gene3D" id="3.40.30.10">
    <property type="entry name" value="Glutaredoxin"/>
    <property type="match status" value="1"/>
</dbReference>
<comment type="similarity">
    <text evidence="2">Belongs to the CLASP family.</text>
</comment>
<dbReference type="SUPFAM" id="SSF52833">
    <property type="entry name" value="Thioredoxin-like"/>
    <property type="match status" value="1"/>
</dbReference>
<gene>
    <name evidence="9" type="ORF">NP233_g8352</name>
</gene>
<feature type="region of interest" description="Disordered" evidence="7">
    <location>
        <begin position="905"/>
        <end position="953"/>
    </location>
</feature>
<feature type="compositionally biased region" description="Polar residues" evidence="7">
    <location>
        <begin position="828"/>
        <end position="839"/>
    </location>
</feature>
<dbReference type="InterPro" id="IPR011893">
    <property type="entry name" value="Selenoprotein_Rdx-typ"/>
</dbReference>
<dbReference type="GO" id="GO:0051301">
    <property type="term" value="P:cell division"/>
    <property type="evidence" value="ECO:0007669"/>
    <property type="project" value="UniProtKB-KW"/>
</dbReference>
<comment type="subcellular location">
    <subcellularLocation>
        <location evidence="1">Cytoplasm</location>
        <location evidence="1">Cytoskeleton</location>
        <location evidence="1">Spindle</location>
    </subcellularLocation>
</comment>
<dbReference type="GO" id="GO:0090307">
    <property type="term" value="P:mitotic spindle assembly"/>
    <property type="evidence" value="ECO:0007669"/>
    <property type="project" value="TreeGrafter"/>
</dbReference>
<dbReference type="GO" id="GO:0005881">
    <property type="term" value="C:cytoplasmic microtubule"/>
    <property type="evidence" value="ECO:0007669"/>
    <property type="project" value="TreeGrafter"/>
</dbReference>
<evidence type="ECO:0000256" key="3">
    <source>
        <dbReference type="ARBA" id="ARBA00022618"/>
    </source>
</evidence>
<feature type="compositionally biased region" description="Low complexity" evidence="7">
    <location>
        <begin position="436"/>
        <end position="452"/>
    </location>
</feature>
<dbReference type="SUPFAM" id="SSF48371">
    <property type="entry name" value="ARM repeat"/>
    <property type="match status" value="1"/>
</dbReference>
<keyword evidence="3" id="KW-0132">Cell division</keyword>
<dbReference type="PANTHER" id="PTHR21567:SF9">
    <property type="entry name" value="CLIP-ASSOCIATING PROTEIN"/>
    <property type="match status" value="1"/>
</dbReference>
<feature type="region of interest" description="Disordered" evidence="7">
    <location>
        <begin position="369"/>
        <end position="471"/>
    </location>
</feature>
<feature type="compositionally biased region" description="Polar residues" evidence="7">
    <location>
        <begin position="762"/>
        <end position="772"/>
    </location>
</feature>
<dbReference type="InterPro" id="IPR016024">
    <property type="entry name" value="ARM-type_fold"/>
</dbReference>
<evidence type="ECO:0000256" key="1">
    <source>
        <dbReference type="ARBA" id="ARBA00004186"/>
    </source>
</evidence>
<sequence length="1371" mass="148556">MASCPVEVSEKDSATPTDVARSFTFPQLDGTTVAIEFCDRCRWLHRATWVQTELFLSFPPPAIASITLSPRNAEDTAGRFRVWITHQGENKLVWDRKTEGGFPELKVLSSPSSVMSSESILDKLISQCKSNDVDVKVDALTKLQAQFESGVEVIENAESFLNIFKNCLRSSNQHLTTAAISALPPLLPLIITPSQNAIVDSSTLRVVLTTLLPLVMERLGDRDRVQMKARESVAILGGYASKAGSSIIAAARSREGKGPETPSMIFERLLKDLGLASKVWKIREQSIQVLVSIRRTHPQFPLRPYLSLLVDCLEDTDAHVRDCSRTSVVELFTGPGSTDAARADLKKEMTKKGVRKTIMDGVLSKLLGASTIGSNPQSREGSENEDATTGKREYVPPSLMLQGKRPRVPSQGGTTQASFAPSRSTSYGAHARETSRPLSRPSSRAASRADTATPPPPAPIAPVTSTPSTETADVQTVFITSSRDLENEFLAMAKPFEGKETEHNWAAREQGVQRVRGMLKGDVHLRYPDVFMASLKDGFMQWSLKTLVSLRTTVAVNTCLLYSELAVNLGTGLDPYCDLLLTNLFKMASLTKKITAQQSQTTATTILTHTSSQPRTVIPLLWATLQEKTVQARTFAIGHIKTYMEVQGQRAKGAIESSGNLDLLDKSVRKALADPNPAVREAARKVFWDFDAIWPQNAAAILESLDATARKQLDKACPDPARQQSVLPTTPKTAKKGSIAAAIAASRAKAKAIATAPPTLRHQATSASQNLPGQRRSGSPSSPTSRMTSARPTSPLRLSSSPPSVRDHRRLVLVEVVLPIPMPDASRRQSNGSTTSPSRGTLGRAVQTALPASPPTSPPHTSPTPRATSIMSRNAPVPLPRPSTLFPQMSNDDESLLLAQSVPIPLDDESDDDMSSNLMSFSTPFQTFRPPVKKPLTPPESQSPKSVGSKPAVPSVASVSNALSSGSIANTSVTDQPVVEDALKARAEQAESAAERLLELVDTDVESTPHPLIPPSLLVGKQAEVEQPSQRLPTTPNKAANILKQAAMFQDSPANSGKTSLLDVLQDTKQESWWAKRRAGVLLRHGRVPAEDPAALIEGCITTLSTGTADSAIFYQIAAQHLLTPHGRCHLSTMMSGRRTKNFDRLLKAMVEALNPEKDGDLLEVGLIAICAIIENQLGHLEGKEAEIFTMLLRVRYSNQVNVLEATNAVRDIMASKLEPVYGLTTMHASLKEFNATEAPSEADGETKAATYAFGLIALGKFILRLPGEVAEEELPRMKTTLISALNDKSSLIIRESAAASIIAAQLVLRDETHLFALLDGLADDKKNLLTYLFDKHGARGMTASNGTSGIDKLEKEIRRLDTRTSTPTRR</sequence>
<feature type="compositionally biased region" description="Low complexity" evidence="7">
    <location>
        <begin position="943"/>
        <end position="953"/>
    </location>
</feature>
<dbReference type="PANTHER" id="PTHR21567">
    <property type="entry name" value="CLASP"/>
    <property type="match status" value="1"/>
</dbReference>
<dbReference type="InterPro" id="IPR011989">
    <property type="entry name" value="ARM-like"/>
</dbReference>
<feature type="region of interest" description="Disordered" evidence="7">
    <location>
        <begin position="753"/>
        <end position="805"/>
    </location>
</feature>
<dbReference type="InterPro" id="IPR034085">
    <property type="entry name" value="TOG"/>
</dbReference>
<dbReference type="SMART" id="SM01349">
    <property type="entry name" value="TOG"/>
    <property type="match status" value="2"/>
</dbReference>
<keyword evidence="10" id="KW-1185">Reference proteome</keyword>
<dbReference type="Proteomes" id="UP001213000">
    <property type="component" value="Unassembled WGS sequence"/>
</dbReference>
<keyword evidence="6" id="KW-0676">Redox-active center</keyword>
<feature type="region of interest" description="Disordered" evidence="7">
    <location>
        <begin position="823"/>
        <end position="842"/>
    </location>
</feature>
<feature type="domain" description="TOG" evidence="8">
    <location>
        <begin position="104"/>
        <end position="372"/>
    </location>
</feature>
<comment type="caution">
    <text evidence="9">The sequence shown here is derived from an EMBL/GenBank/DDBJ whole genome shotgun (WGS) entry which is preliminary data.</text>
</comment>
<keyword evidence="5" id="KW-0498">Mitosis</keyword>
<feature type="compositionally biased region" description="Low complexity" evidence="7">
    <location>
        <begin position="775"/>
        <end position="804"/>
    </location>
</feature>
<dbReference type="Pfam" id="PF10262">
    <property type="entry name" value="Rdx"/>
    <property type="match status" value="1"/>
</dbReference>
<keyword evidence="5" id="KW-0131">Cell cycle</keyword>
<evidence type="ECO:0000256" key="6">
    <source>
        <dbReference type="ARBA" id="ARBA00023284"/>
    </source>
</evidence>